<sequence length="190" mass="21634">MADPNAERLHLATLDEWHNWLREHHDTSAGVWFVFWRKESGKEPLDYDQVVREALCWGWVDGHTRVIDDDRRGMWFTRRGRNSAWAASNKARVDDLVSEGRMQPAGQAVIDDAKQRGLWTLLDDAEALVESPELAAALDADPAARTHWDAWPPSVRKFALAQLAFAKQPATKTRRIATIVEKAARDERPS</sequence>
<proteinExistence type="predicted"/>
<reference evidence="1 2" key="1">
    <citation type="submission" date="2024-01" db="EMBL/GenBank/DDBJ databases">
        <title>Draft genome sequence of Gordonia sp. LSe1-13.</title>
        <authorList>
            <person name="Suphannarot A."/>
            <person name="Mingma R."/>
        </authorList>
    </citation>
    <scope>NUCLEOTIDE SEQUENCE [LARGE SCALE GENOMIC DNA]</scope>
    <source>
        <strain evidence="1 2">LSe1-13</strain>
    </source>
</reference>
<organism evidence="1 2">
    <name type="scientific">Gordonia sesuvii</name>
    <dbReference type="NCBI Taxonomy" id="3116777"/>
    <lineage>
        <taxon>Bacteria</taxon>
        <taxon>Bacillati</taxon>
        <taxon>Actinomycetota</taxon>
        <taxon>Actinomycetes</taxon>
        <taxon>Mycobacteriales</taxon>
        <taxon>Gordoniaceae</taxon>
        <taxon>Gordonia</taxon>
    </lineage>
</organism>
<dbReference type="EMBL" id="JAZDUF010000010">
    <property type="protein sequence ID" value="MEE3853384.1"/>
    <property type="molecule type" value="Genomic_DNA"/>
</dbReference>
<evidence type="ECO:0000313" key="2">
    <source>
        <dbReference type="Proteomes" id="UP001347146"/>
    </source>
</evidence>
<name>A0ABU7MJW3_9ACTN</name>
<accession>A0ABU7MJW3</accession>
<dbReference type="Proteomes" id="UP001347146">
    <property type="component" value="Unassembled WGS sequence"/>
</dbReference>
<dbReference type="RefSeq" id="WP_330436473.1">
    <property type="nucleotide sequence ID" value="NZ_JAZDUF010000010.1"/>
</dbReference>
<gene>
    <name evidence="1" type="ORF">VZC37_23810</name>
</gene>
<evidence type="ECO:0000313" key="1">
    <source>
        <dbReference type="EMBL" id="MEE3853384.1"/>
    </source>
</evidence>
<comment type="caution">
    <text evidence="1">The sequence shown here is derived from an EMBL/GenBank/DDBJ whole genome shotgun (WGS) entry which is preliminary data.</text>
</comment>
<dbReference type="Pfam" id="PF13376">
    <property type="entry name" value="OmdA"/>
    <property type="match status" value="1"/>
</dbReference>
<protein>
    <submittedName>
        <fullName evidence="1">YdeI/OmpD-associated family protein</fullName>
    </submittedName>
</protein>
<keyword evidence="2" id="KW-1185">Reference proteome</keyword>